<protein>
    <recommendedName>
        <fullName evidence="4">Transmembrane protein</fullName>
    </recommendedName>
</protein>
<dbReference type="AlphaFoldDB" id="A0A8S1NZF5"/>
<proteinExistence type="predicted"/>
<comment type="caution">
    <text evidence="2">The sequence shown here is derived from an EMBL/GenBank/DDBJ whole genome shotgun (WGS) entry which is preliminary data.</text>
</comment>
<evidence type="ECO:0008006" key="4">
    <source>
        <dbReference type="Google" id="ProtNLM"/>
    </source>
</evidence>
<reference evidence="2" key="1">
    <citation type="submission" date="2021-01" db="EMBL/GenBank/DDBJ databases">
        <authorList>
            <consortium name="Genoscope - CEA"/>
            <person name="William W."/>
        </authorList>
    </citation>
    <scope>NUCLEOTIDE SEQUENCE</scope>
</reference>
<gene>
    <name evidence="2" type="ORF">PPRIM_AZ9-3.1.T0980039</name>
</gene>
<keyword evidence="1" id="KW-0812">Transmembrane</keyword>
<keyword evidence="3" id="KW-1185">Reference proteome</keyword>
<keyword evidence="1" id="KW-1133">Transmembrane helix</keyword>
<evidence type="ECO:0000256" key="1">
    <source>
        <dbReference type="SAM" id="Phobius"/>
    </source>
</evidence>
<dbReference type="EMBL" id="CAJJDM010000101">
    <property type="protein sequence ID" value="CAD8095173.1"/>
    <property type="molecule type" value="Genomic_DNA"/>
</dbReference>
<keyword evidence="1" id="KW-0472">Membrane</keyword>
<name>A0A8S1NZF5_PARPR</name>
<evidence type="ECO:0000313" key="2">
    <source>
        <dbReference type="EMBL" id="CAD8095173.1"/>
    </source>
</evidence>
<sequence length="255" mass="30085">MQKFNGVRSLVNLTKFRASDHHLKATHHQPNRPDLMTKVDIDKYRVFINMHPEARERFFATYTWLPKITPLYNSTIAKYIATSFSSVQAEAVSDVYFPPKLHENGINIYTSYRFGKAFRYGRSLEIVGGIFFLTTKYPIYYALVALFGYTVGFNAYFYELTRRTVIRMDLLPHTHQIVCQKVGAFGQVITKLHQISDLEHVNFSEQETKENYFWNLHYHKLDRNLIFKDKSTGEYLTFDSEGWWDRQALEHELLN</sequence>
<organism evidence="2 3">
    <name type="scientific">Paramecium primaurelia</name>
    <dbReference type="NCBI Taxonomy" id="5886"/>
    <lineage>
        <taxon>Eukaryota</taxon>
        <taxon>Sar</taxon>
        <taxon>Alveolata</taxon>
        <taxon>Ciliophora</taxon>
        <taxon>Intramacronucleata</taxon>
        <taxon>Oligohymenophorea</taxon>
        <taxon>Peniculida</taxon>
        <taxon>Parameciidae</taxon>
        <taxon>Paramecium</taxon>
    </lineage>
</organism>
<dbReference type="OMA" id="DHHLKAT"/>
<dbReference type="Proteomes" id="UP000688137">
    <property type="component" value="Unassembled WGS sequence"/>
</dbReference>
<feature type="transmembrane region" description="Helical" evidence="1">
    <location>
        <begin position="139"/>
        <end position="158"/>
    </location>
</feature>
<evidence type="ECO:0000313" key="3">
    <source>
        <dbReference type="Proteomes" id="UP000688137"/>
    </source>
</evidence>
<accession>A0A8S1NZF5</accession>